<evidence type="ECO:0000313" key="2">
    <source>
        <dbReference type="Proteomes" id="UP001597237"/>
    </source>
</evidence>
<keyword evidence="2" id="KW-1185">Reference proteome</keyword>
<dbReference type="Proteomes" id="UP001597237">
    <property type="component" value="Unassembled WGS sequence"/>
</dbReference>
<dbReference type="RefSeq" id="WP_377283362.1">
    <property type="nucleotide sequence ID" value="NZ_JBHRSI010000009.1"/>
</dbReference>
<reference evidence="2" key="1">
    <citation type="journal article" date="2019" name="Int. J. Syst. Evol. Microbiol.">
        <title>The Global Catalogue of Microorganisms (GCM) 10K type strain sequencing project: providing services to taxonomists for standard genome sequencing and annotation.</title>
        <authorList>
            <consortium name="The Broad Institute Genomics Platform"/>
            <consortium name="The Broad Institute Genome Sequencing Center for Infectious Disease"/>
            <person name="Wu L."/>
            <person name="Ma J."/>
        </authorList>
    </citation>
    <scope>NUCLEOTIDE SEQUENCE [LARGE SCALE GENOMIC DNA]</scope>
    <source>
        <strain evidence="2">DFY28</strain>
    </source>
</reference>
<protein>
    <submittedName>
        <fullName evidence="1">Uncharacterized protein</fullName>
    </submittedName>
</protein>
<organism evidence="1 2">
    <name type="scientific">Phenylobacterium terrae</name>
    <dbReference type="NCBI Taxonomy" id="2665495"/>
    <lineage>
        <taxon>Bacteria</taxon>
        <taxon>Pseudomonadati</taxon>
        <taxon>Pseudomonadota</taxon>
        <taxon>Alphaproteobacteria</taxon>
        <taxon>Caulobacterales</taxon>
        <taxon>Caulobacteraceae</taxon>
        <taxon>Phenylobacterium</taxon>
    </lineage>
</organism>
<name>A0ABW4N7V5_9CAUL</name>
<gene>
    <name evidence="1" type="ORF">ACFSC0_20490</name>
</gene>
<proteinExistence type="predicted"/>
<dbReference type="EMBL" id="JBHUEY010000012">
    <property type="protein sequence ID" value="MFD1785783.1"/>
    <property type="molecule type" value="Genomic_DNA"/>
</dbReference>
<sequence>MVAKVEALMREFPTVGWRDGKKYLHCYIDHRTGEGRFIMGYGPDDDTILMTVVDPRENFELANQTAVPVLAEVLRMAVRR</sequence>
<accession>A0ABW4N7V5</accession>
<comment type="caution">
    <text evidence="1">The sequence shown here is derived from an EMBL/GenBank/DDBJ whole genome shotgun (WGS) entry which is preliminary data.</text>
</comment>
<evidence type="ECO:0000313" key="1">
    <source>
        <dbReference type="EMBL" id="MFD1785783.1"/>
    </source>
</evidence>